<dbReference type="InterPro" id="IPR002734">
    <property type="entry name" value="RibDG_C"/>
</dbReference>
<dbReference type="Gene3D" id="3.40.430.10">
    <property type="entry name" value="Dihydrofolate Reductase, subunit A"/>
    <property type="match status" value="1"/>
</dbReference>
<comment type="caution">
    <text evidence="2">The sequence shown here is derived from an EMBL/GenBank/DDBJ whole genome shotgun (WGS) entry which is preliminary data.</text>
</comment>
<reference evidence="2 3" key="1">
    <citation type="submission" date="2018-04" db="EMBL/GenBank/DDBJ databases">
        <title>Chitinophaga fuyangensis sp. nov., isolated from soil in a chemical factory.</title>
        <authorList>
            <person name="Chen K."/>
        </authorList>
    </citation>
    <scope>NUCLEOTIDE SEQUENCE [LARGE SCALE GENOMIC DNA]</scope>
    <source>
        <strain evidence="2 3">LY-1</strain>
    </source>
</reference>
<dbReference type="SUPFAM" id="SSF53597">
    <property type="entry name" value="Dihydrofolate reductase-like"/>
    <property type="match status" value="1"/>
</dbReference>
<sequence length="185" mass="20423">MAILSAFNFITLNGYFQGPQAGDISWHHHDSDAAEYSAKASGQEHILLFGHTTYDMMASFWPTDMAAQQFPEVARNMNAAEKVVVSRTLDKADWAHTRVINDNVVENIRALKQGSKPITILGSGSILSLCAEHGLLDQLVVMIDPVALGEGFPIFKGVSKPLKMELKESRVFDRSGIVLLTYKVF</sequence>
<evidence type="ECO:0000313" key="2">
    <source>
        <dbReference type="EMBL" id="PUZ23338.1"/>
    </source>
</evidence>
<dbReference type="EMBL" id="QCYK01000003">
    <property type="protein sequence ID" value="PUZ23338.1"/>
    <property type="molecule type" value="Genomic_DNA"/>
</dbReference>
<evidence type="ECO:0000313" key="3">
    <source>
        <dbReference type="Proteomes" id="UP000244450"/>
    </source>
</evidence>
<organism evidence="2 3">
    <name type="scientific">Chitinophaga parva</name>
    <dbReference type="NCBI Taxonomy" id="2169414"/>
    <lineage>
        <taxon>Bacteria</taxon>
        <taxon>Pseudomonadati</taxon>
        <taxon>Bacteroidota</taxon>
        <taxon>Chitinophagia</taxon>
        <taxon>Chitinophagales</taxon>
        <taxon>Chitinophagaceae</taxon>
        <taxon>Chitinophaga</taxon>
    </lineage>
</organism>
<protein>
    <submittedName>
        <fullName evidence="2">Dihydrofolate reductase</fullName>
    </submittedName>
</protein>
<keyword evidence="3" id="KW-1185">Reference proteome</keyword>
<dbReference type="RefSeq" id="WP_108689085.1">
    <property type="nucleotide sequence ID" value="NZ_QCYK01000003.1"/>
</dbReference>
<dbReference type="InterPro" id="IPR024072">
    <property type="entry name" value="DHFR-like_dom_sf"/>
</dbReference>
<evidence type="ECO:0000259" key="1">
    <source>
        <dbReference type="Pfam" id="PF01872"/>
    </source>
</evidence>
<accession>A0A2T7BE09</accession>
<gene>
    <name evidence="2" type="ORF">DCC81_23420</name>
</gene>
<feature type="domain" description="Bacterial bifunctional deaminase-reductase C-terminal" evidence="1">
    <location>
        <begin position="6"/>
        <end position="174"/>
    </location>
</feature>
<dbReference type="GO" id="GO:0008703">
    <property type="term" value="F:5-amino-6-(5-phosphoribosylamino)uracil reductase activity"/>
    <property type="evidence" value="ECO:0007669"/>
    <property type="project" value="InterPro"/>
</dbReference>
<dbReference type="Pfam" id="PF01872">
    <property type="entry name" value="RibD_C"/>
    <property type="match status" value="1"/>
</dbReference>
<dbReference type="AlphaFoldDB" id="A0A2T7BE09"/>
<dbReference type="OrthoDB" id="195113at2"/>
<dbReference type="GO" id="GO:0009231">
    <property type="term" value="P:riboflavin biosynthetic process"/>
    <property type="evidence" value="ECO:0007669"/>
    <property type="project" value="InterPro"/>
</dbReference>
<dbReference type="Proteomes" id="UP000244450">
    <property type="component" value="Unassembled WGS sequence"/>
</dbReference>
<proteinExistence type="predicted"/>
<name>A0A2T7BE09_9BACT</name>